<dbReference type="AlphaFoldDB" id="A0A9E2NRS3"/>
<keyword evidence="6 12" id="KW-0698">rRNA processing</keyword>
<dbReference type="Gene3D" id="3.40.1280.10">
    <property type="match status" value="1"/>
</dbReference>
<reference evidence="15" key="1">
    <citation type="journal article" date="2021" name="PeerJ">
        <title>Extensive microbial diversity within the chicken gut microbiome revealed by metagenomics and culture.</title>
        <authorList>
            <person name="Gilroy R."/>
            <person name="Ravi A."/>
            <person name="Getino M."/>
            <person name="Pursley I."/>
            <person name="Horton D.L."/>
            <person name="Alikhan N.F."/>
            <person name="Baker D."/>
            <person name="Gharbi K."/>
            <person name="Hall N."/>
            <person name="Watson M."/>
            <person name="Adriaenssens E.M."/>
            <person name="Foster-Nyarko E."/>
            <person name="Jarju S."/>
            <person name="Secka A."/>
            <person name="Antonio M."/>
            <person name="Oren A."/>
            <person name="Chaudhuri R.R."/>
            <person name="La Ragione R."/>
            <person name="Hildebrand F."/>
            <person name="Pallen M.J."/>
        </authorList>
    </citation>
    <scope>NUCLEOTIDE SEQUENCE</scope>
    <source>
        <strain evidence="15">687</strain>
    </source>
</reference>
<comment type="catalytic activity">
    <reaction evidence="11 12">
        <text>uridine(1498) in 16S rRNA + S-adenosyl-L-methionine = N(3)-methyluridine(1498) in 16S rRNA + S-adenosyl-L-homocysteine + H(+)</text>
        <dbReference type="Rhea" id="RHEA:42920"/>
        <dbReference type="Rhea" id="RHEA-COMP:10283"/>
        <dbReference type="Rhea" id="RHEA-COMP:10284"/>
        <dbReference type="ChEBI" id="CHEBI:15378"/>
        <dbReference type="ChEBI" id="CHEBI:57856"/>
        <dbReference type="ChEBI" id="CHEBI:59789"/>
        <dbReference type="ChEBI" id="CHEBI:65315"/>
        <dbReference type="ChEBI" id="CHEBI:74502"/>
        <dbReference type="EC" id="2.1.1.193"/>
    </reaction>
</comment>
<keyword evidence="7 12" id="KW-0489">Methyltransferase</keyword>
<dbReference type="CDD" id="cd18084">
    <property type="entry name" value="RsmE-like"/>
    <property type="match status" value="1"/>
</dbReference>
<dbReference type="GO" id="GO:0070042">
    <property type="term" value="F:rRNA (uridine-N3-)-methyltransferase activity"/>
    <property type="evidence" value="ECO:0007669"/>
    <property type="project" value="TreeGrafter"/>
</dbReference>
<dbReference type="InterPro" id="IPR046887">
    <property type="entry name" value="RsmE_PUA-like"/>
</dbReference>
<evidence type="ECO:0000256" key="11">
    <source>
        <dbReference type="ARBA" id="ARBA00047944"/>
    </source>
</evidence>
<dbReference type="NCBIfam" id="TIGR00046">
    <property type="entry name" value="RsmE family RNA methyltransferase"/>
    <property type="match status" value="1"/>
</dbReference>
<dbReference type="PANTHER" id="PTHR30027:SF3">
    <property type="entry name" value="16S RRNA (URACIL(1498)-N(3))-METHYLTRANSFERASE"/>
    <property type="match status" value="1"/>
</dbReference>
<dbReference type="Pfam" id="PF20260">
    <property type="entry name" value="PUA_4"/>
    <property type="match status" value="1"/>
</dbReference>
<dbReference type="GO" id="GO:0005737">
    <property type="term" value="C:cytoplasm"/>
    <property type="evidence" value="ECO:0007669"/>
    <property type="project" value="UniProtKB-SubCell"/>
</dbReference>
<evidence type="ECO:0000256" key="12">
    <source>
        <dbReference type="PIRNR" id="PIRNR015601"/>
    </source>
</evidence>
<keyword evidence="9 12" id="KW-0949">S-adenosyl-L-methionine</keyword>
<dbReference type="SUPFAM" id="SSF75217">
    <property type="entry name" value="alpha/beta knot"/>
    <property type="match status" value="1"/>
</dbReference>
<gene>
    <name evidence="15" type="ORF">IAA31_02855</name>
</gene>
<reference evidence="15" key="2">
    <citation type="submission" date="2021-04" db="EMBL/GenBank/DDBJ databases">
        <authorList>
            <person name="Gilroy R."/>
        </authorList>
    </citation>
    <scope>NUCLEOTIDE SEQUENCE</scope>
    <source>
        <strain evidence="15">687</strain>
    </source>
</reference>
<evidence type="ECO:0000256" key="5">
    <source>
        <dbReference type="ARBA" id="ARBA00022490"/>
    </source>
</evidence>
<keyword evidence="8 12" id="KW-0808">Transferase</keyword>
<dbReference type="Gene3D" id="2.40.240.20">
    <property type="entry name" value="Hypothetical PUA domain-like, domain 1"/>
    <property type="match status" value="1"/>
</dbReference>
<evidence type="ECO:0000256" key="4">
    <source>
        <dbReference type="ARBA" id="ARBA00013673"/>
    </source>
</evidence>
<proteinExistence type="inferred from homology"/>
<evidence type="ECO:0000256" key="9">
    <source>
        <dbReference type="ARBA" id="ARBA00022691"/>
    </source>
</evidence>
<evidence type="ECO:0000256" key="3">
    <source>
        <dbReference type="ARBA" id="ARBA00012328"/>
    </source>
</evidence>
<comment type="caution">
    <text evidence="15">The sequence shown here is derived from an EMBL/GenBank/DDBJ whole genome shotgun (WGS) entry which is preliminary data.</text>
</comment>
<organism evidence="15 16">
    <name type="scientific">Candidatus Anaerobiospirillum merdipullorum</name>
    <dbReference type="NCBI Taxonomy" id="2838450"/>
    <lineage>
        <taxon>Bacteria</taxon>
        <taxon>Pseudomonadati</taxon>
        <taxon>Pseudomonadota</taxon>
        <taxon>Gammaproteobacteria</taxon>
        <taxon>Aeromonadales</taxon>
        <taxon>Succinivibrionaceae</taxon>
        <taxon>Anaerobiospirillum</taxon>
    </lineage>
</organism>
<name>A0A9E2NRS3_9GAMM</name>
<comment type="similarity">
    <text evidence="2 12">Belongs to the RNA methyltransferase RsmE family.</text>
</comment>
<evidence type="ECO:0000259" key="14">
    <source>
        <dbReference type="Pfam" id="PF20260"/>
    </source>
</evidence>
<evidence type="ECO:0000256" key="6">
    <source>
        <dbReference type="ARBA" id="ARBA00022552"/>
    </source>
</evidence>
<dbReference type="InterPro" id="IPR006700">
    <property type="entry name" value="RsmE"/>
</dbReference>
<dbReference type="Proteomes" id="UP000824150">
    <property type="component" value="Unassembled WGS sequence"/>
</dbReference>
<feature type="domain" description="Ribosomal RNA small subunit methyltransferase E PUA-like" evidence="14">
    <location>
        <begin position="22"/>
        <end position="64"/>
    </location>
</feature>
<feature type="domain" description="Ribosomal RNA small subunit methyltransferase E methyltransferase" evidence="13">
    <location>
        <begin position="74"/>
        <end position="235"/>
    </location>
</feature>
<dbReference type="InterPro" id="IPR029028">
    <property type="entry name" value="Alpha/beta_knot_MTases"/>
</dbReference>
<dbReference type="SUPFAM" id="SSF88697">
    <property type="entry name" value="PUA domain-like"/>
    <property type="match status" value="1"/>
</dbReference>
<protein>
    <recommendedName>
        <fullName evidence="4 12">Ribosomal RNA small subunit methyltransferase E</fullName>
        <ecNumber evidence="3 12">2.1.1.193</ecNumber>
    </recommendedName>
</protein>
<dbReference type="EC" id="2.1.1.193" evidence="3 12"/>
<evidence type="ECO:0000256" key="10">
    <source>
        <dbReference type="ARBA" id="ARBA00025699"/>
    </source>
</evidence>
<evidence type="ECO:0000313" key="15">
    <source>
        <dbReference type="EMBL" id="MBU3826412.1"/>
    </source>
</evidence>
<dbReference type="InterPro" id="IPR029026">
    <property type="entry name" value="tRNA_m1G_MTases_N"/>
</dbReference>
<evidence type="ECO:0000256" key="7">
    <source>
        <dbReference type="ARBA" id="ARBA00022603"/>
    </source>
</evidence>
<sequence>MRITRIYEPQALTSGATIALAEQNAAHLCKVLRLQEGAPLQVFDGHGHEFKAILVKSGKNAAIALQEEIINTRESPLVTILGQVISRGDKMDFTIQKAVELGIHAIYPLSSARCGVKLDVKRMERKLDAWQKIAAGACEQCGRAVVPTVHPLMDLANFCSYAQDAFELRLTLDPTASVRLRDLNVSGSICLLIGPEGGFAPEETTLATEHAFTGVSLGPRILRTETAALTALSILGSHFGDL</sequence>
<dbReference type="InterPro" id="IPR046886">
    <property type="entry name" value="RsmE_MTase_dom"/>
</dbReference>
<keyword evidence="5 12" id="KW-0963">Cytoplasm</keyword>
<comment type="subcellular location">
    <subcellularLocation>
        <location evidence="1 12">Cytoplasm</location>
    </subcellularLocation>
</comment>
<dbReference type="EMBL" id="JAHLFG010000032">
    <property type="protein sequence ID" value="MBU3826412.1"/>
    <property type="molecule type" value="Genomic_DNA"/>
</dbReference>
<dbReference type="GO" id="GO:0070475">
    <property type="term" value="P:rRNA base methylation"/>
    <property type="evidence" value="ECO:0007669"/>
    <property type="project" value="TreeGrafter"/>
</dbReference>
<evidence type="ECO:0000256" key="1">
    <source>
        <dbReference type="ARBA" id="ARBA00004496"/>
    </source>
</evidence>
<evidence type="ECO:0000256" key="8">
    <source>
        <dbReference type="ARBA" id="ARBA00022679"/>
    </source>
</evidence>
<dbReference type="PANTHER" id="PTHR30027">
    <property type="entry name" value="RIBOSOMAL RNA SMALL SUBUNIT METHYLTRANSFERASE E"/>
    <property type="match status" value="1"/>
</dbReference>
<evidence type="ECO:0000259" key="13">
    <source>
        <dbReference type="Pfam" id="PF04452"/>
    </source>
</evidence>
<dbReference type="InterPro" id="IPR015947">
    <property type="entry name" value="PUA-like_sf"/>
</dbReference>
<dbReference type="PIRSF" id="PIRSF015601">
    <property type="entry name" value="MTase_slr0722"/>
    <property type="match status" value="1"/>
</dbReference>
<evidence type="ECO:0000313" key="16">
    <source>
        <dbReference type="Proteomes" id="UP000824150"/>
    </source>
</evidence>
<evidence type="ECO:0000256" key="2">
    <source>
        <dbReference type="ARBA" id="ARBA00005528"/>
    </source>
</evidence>
<comment type="function">
    <text evidence="10 12">Specifically methylates the N3 position of the uracil ring of uridine 1498 (m3U1498) in 16S rRNA. Acts on the fully assembled 30S ribosomal subunit.</text>
</comment>
<accession>A0A9E2NRS3</accession>
<dbReference type="NCBIfam" id="NF008692">
    <property type="entry name" value="PRK11713.1-5"/>
    <property type="match status" value="1"/>
</dbReference>
<dbReference type="Pfam" id="PF04452">
    <property type="entry name" value="Methyltrans_RNA"/>
    <property type="match status" value="1"/>
</dbReference>